<proteinExistence type="predicted"/>
<feature type="compositionally biased region" description="Polar residues" evidence="1">
    <location>
        <begin position="63"/>
        <end position="82"/>
    </location>
</feature>
<reference evidence="2" key="1">
    <citation type="submission" date="2020-11" db="EMBL/GenBank/DDBJ databases">
        <authorList>
            <consortium name="DOE Joint Genome Institute"/>
            <person name="Ahrendt S."/>
            <person name="Riley R."/>
            <person name="Andreopoulos W."/>
            <person name="Labutti K."/>
            <person name="Pangilinan J."/>
            <person name="Ruiz-Duenas F.J."/>
            <person name="Barrasa J.M."/>
            <person name="Sanchez-Garcia M."/>
            <person name="Camarero S."/>
            <person name="Miyauchi S."/>
            <person name="Serrano A."/>
            <person name="Linde D."/>
            <person name="Babiker R."/>
            <person name="Drula E."/>
            <person name="Ayuso-Fernandez I."/>
            <person name="Pacheco R."/>
            <person name="Padilla G."/>
            <person name="Ferreira P."/>
            <person name="Barriuso J."/>
            <person name="Kellner H."/>
            <person name="Castanera R."/>
            <person name="Alfaro M."/>
            <person name="Ramirez L."/>
            <person name="Pisabarro A.G."/>
            <person name="Kuo A."/>
            <person name="Tritt A."/>
            <person name="Lipzen A."/>
            <person name="He G."/>
            <person name="Yan M."/>
            <person name="Ng V."/>
            <person name="Cullen D."/>
            <person name="Martin F."/>
            <person name="Rosso M.-N."/>
            <person name="Henrissat B."/>
            <person name="Hibbett D."/>
            <person name="Martinez A.T."/>
            <person name="Grigoriev I.V."/>
        </authorList>
    </citation>
    <scope>NUCLEOTIDE SEQUENCE</scope>
    <source>
        <strain evidence="2">CBS 247.69</strain>
    </source>
</reference>
<dbReference type="EMBL" id="MU150309">
    <property type="protein sequence ID" value="KAF9459837.1"/>
    <property type="molecule type" value="Genomic_DNA"/>
</dbReference>
<evidence type="ECO:0000313" key="3">
    <source>
        <dbReference type="Proteomes" id="UP000807353"/>
    </source>
</evidence>
<organism evidence="2 3">
    <name type="scientific">Collybia nuda</name>
    <dbReference type="NCBI Taxonomy" id="64659"/>
    <lineage>
        <taxon>Eukaryota</taxon>
        <taxon>Fungi</taxon>
        <taxon>Dikarya</taxon>
        <taxon>Basidiomycota</taxon>
        <taxon>Agaricomycotina</taxon>
        <taxon>Agaricomycetes</taxon>
        <taxon>Agaricomycetidae</taxon>
        <taxon>Agaricales</taxon>
        <taxon>Tricholomatineae</taxon>
        <taxon>Clitocybaceae</taxon>
        <taxon>Collybia</taxon>
    </lineage>
</organism>
<dbReference type="AlphaFoldDB" id="A0A9P5Y069"/>
<protein>
    <submittedName>
        <fullName evidence="2">Uncharacterized protein</fullName>
    </submittedName>
</protein>
<comment type="caution">
    <text evidence="2">The sequence shown here is derived from an EMBL/GenBank/DDBJ whole genome shotgun (WGS) entry which is preliminary data.</text>
</comment>
<feature type="region of interest" description="Disordered" evidence="1">
    <location>
        <begin position="243"/>
        <end position="277"/>
    </location>
</feature>
<evidence type="ECO:0000313" key="2">
    <source>
        <dbReference type="EMBL" id="KAF9459837.1"/>
    </source>
</evidence>
<evidence type="ECO:0000256" key="1">
    <source>
        <dbReference type="SAM" id="MobiDB-lite"/>
    </source>
</evidence>
<feature type="compositionally biased region" description="Polar residues" evidence="1">
    <location>
        <begin position="249"/>
        <end position="277"/>
    </location>
</feature>
<feature type="region of interest" description="Disordered" evidence="1">
    <location>
        <begin position="1"/>
        <end position="85"/>
    </location>
</feature>
<name>A0A9P5Y069_9AGAR</name>
<feature type="compositionally biased region" description="Basic and acidic residues" evidence="1">
    <location>
        <begin position="31"/>
        <end position="40"/>
    </location>
</feature>
<sequence length="290" mass="30927">MQKIRHSNNKATNSTDTGNEKEESQLNDDTGEGHKGKEKVTTGFSFDDIDAGALMLGHGKPPSTKTTTVASQESHTNGSGSSIPPLPKTTIIGIISVQATYSSLKEASTQEFSEISHLPTCLESLQKVLSSAAFNGQPCSMTLALLNQIESADPTAPDIDEDNTNLGWGHMQFTAGGLTLSTEMLPKLLVAAIKTCHITQHLCFTNNIVVTGGFLSNNYLQNLVEILWDILKLKTSEQSNLPSVATPHNIATNTSSTTALAGSSENHPSTPTTPQKSKNLAVMTDYLQVS</sequence>
<keyword evidence="3" id="KW-1185">Reference proteome</keyword>
<dbReference type="Proteomes" id="UP000807353">
    <property type="component" value="Unassembled WGS sequence"/>
</dbReference>
<dbReference type="OrthoDB" id="3227833at2759"/>
<gene>
    <name evidence="2" type="ORF">BDZ94DRAFT_1300247</name>
</gene>
<accession>A0A9P5Y069</accession>